<protein>
    <submittedName>
        <fullName evidence="1">Uncharacterized protein</fullName>
    </submittedName>
</protein>
<accession>A0A427AXP5</accession>
<feature type="non-terminal residue" evidence="1">
    <location>
        <position position="1"/>
    </location>
</feature>
<evidence type="ECO:0000313" key="1">
    <source>
        <dbReference type="EMBL" id="RRT80887.1"/>
    </source>
</evidence>
<reference evidence="1 2" key="1">
    <citation type="journal article" date="2014" name="Agronomy (Basel)">
        <title>A Draft Genome Sequence for Ensete ventricosum, the Drought-Tolerant Tree Against Hunger.</title>
        <authorList>
            <person name="Harrison J."/>
            <person name="Moore K.A."/>
            <person name="Paszkiewicz K."/>
            <person name="Jones T."/>
            <person name="Grant M."/>
            <person name="Ambacheew D."/>
            <person name="Muzemil S."/>
            <person name="Studholme D.J."/>
        </authorList>
    </citation>
    <scope>NUCLEOTIDE SEQUENCE [LARGE SCALE GENOMIC DNA]</scope>
</reference>
<proteinExistence type="predicted"/>
<name>A0A427AXP5_ENSVE</name>
<organism evidence="1 2">
    <name type="scientific">Ensete ventricosum</name>
    <name type="common">Abyssinian banana</name>
    <name type="synonym">Musa ensete</name>
    <dbReference type="NCBI Taxonomy" id="4639"/>
    <lineage>
        <taxon>Eukaryota</taxon>
        <taxon>Viridiplantae</taxon>
        <taxon>Streptophyta</taxon>
        <taxon>Embryophyta</taxon>
        <taxon>Tracheophyta</taxon>
        <taxon>Spermatophyta</taxon>
        <taxon>Magnoliopsida</taxon>
        <taxon>Liliopsida</taxon>
        <taxon>Zingiberales</taxon>
        <taxon>Musaceae</taxon>
        <taxon>Ensete</taxon>
    </lineage>
</organism>
<dbReference type="AlphaFoldDB" id="A0A427AXP5"/>
<comment type="caution">
    <text evidence="1">The sequence shown here is derived from an EMBL/GenBank/DDBJ whole genome shotgun (WGS) entry which is preliminary data.</text>
</comment>
<evidence type="ECO:0000313" key="2">
    <source>
        <dbReference type="Proteomes" id="UP000287651"/>
    </source>
</evidence>
<gene>
    <name evidence="1" type="ORF">B296_00022660</name>
</gene>
<sequence>FEVLEAKIESRLQETVDDFKKSLLEGFSKIQQDGNSTSISKQLDLSEITKRGYQEHDNGYPQMKVEFLRWEDRDSTSWISRVENFFRFHKTPEDSKVEIASIQLNEDAI</sequence>
<dbReference type="Proteomes" id="UP000287651">
    <property type="component" value="Unassembled WGS sequence"/>
</dbReference>
<dbReference type="EMBL" id="AMZH03001037">
    <property type="protein sequence ID" value="RRT80887.1"/>
    <property type="molecule type" value="Genomic_DNA"/>
</dbReference>